<organism evidence="2 3">
    <name type="scientific">Floridaenema evergladense BLCC-F167</name>
    <dbReference type="NCBI Taxonomy" id="3153639"/>
    <lineage>
        <taxon>Bacteria</taxon>
        <taxon>Bacillati</taxon>
        <taxon>Cyanobacteriota</taxon>
        <taxon>Cyanophyceae</taxon>
        <taxon>Oscillatoriophycideae</taxon>
        <taxon>Aerosakkonematales</taxon>
        <taxon>Aerosakkonemataceae</taxon>
        <taxon>Floridanema</taxon>
        <taxon>Floridanema evergladense</taxon>
    </lineage>
</organism>
<gene>
    <name evidence="2" type="ORF">ACE1CA_18810</name>
</gene>
<dbReference type="Proteomes" id="UP001576780">
    <property type="component" value="Unassembled WGS sequence"/>
</dbReference>
<comment type="caution">
    <text evidence="2">The sequence shown here is derived from an EMBL/GenBank/DDBJ whole genome shotgun (WGS) entry which is preliminary data.</text>
</comment>
<evidence type="ECO:0000313" key="3">
    <source>
        <dbReference type="Proteomes" id="UP001576780"/>
    </source>
</evidence>
<keyword evidence="3" id="KW-1185">Reference proteome</keyword>
<keyword evidence="1" id="KW-0812">Transmembrane</keyword>
<dbReference type="RefSeq" id="WP_413278966.1">
    <property type="nucleotide sequence ID" value="NZ_JBHFNT010000161.1"/>
</dbReference>
<accession>A0ABV4WNB6</accession>
<evidence type="ECO:0000256" key="1">
    <source>
        <dbReference type="SAM" id="Phobius"/>
    </source>
</evidence>
<keyword evidence="1" id="KW-0472">Membrane</keyword>
<protein>
    <submittedName>
        <fullName evidence="2">Uncharacterized protein</fullName>
    </submittedName>
</protein>
<reference evidence="2 3" key="1">
    <citation type="submission" date="2024-09" db="EMBL/GenBank/DDBJ databases">
        <title>Floridaenema gen nov. (Aerosakkonemataceae, Aerosakkonematales ord. nov., Cyanobacteria) from benthic tropical and subtropical fresh waters, with the description of four new species.</title>
        <authorList>
            <person name="Moretto J.A."/>
            <person name="Berthold D.E."/>
            <person name="Lefler F.W."/>
            <person name="Huang I.-S."/>
            <person name="Laughinghouse H. IV."/>
        </authorList>
    </citation>
    <scope>NUCLEOTIDE SEQUENCE [LARGE SCALE GENOMIC DNA]</scope>
    <source>
        <strain evidence="2 3">BLCC-F167</strain>
    </source>
</reference>
<feature type="transmembrane region" description="Helical" evidence="1">
    <location>
        <begin position="34"/>
        <end position="58"/>
    </location>
</feature>
<proteinExistence type="predicted"/>
<dbReference type="EMBL" id="JBHFNT010000161">
    <property type="protein sequence ID" value="MFB2836589.1"/>
    <property type="molecule type" value="Genomic_DNA"/>
</dbReference>
<name>A0ABV4WNB6_9CYAN</name>
<keyword evidence="1" id="KW-1133">Transmembrane helix</keyword>
<sequence>MEDKNYLIDNYQQEILRYQIKELNRNYQRLTIDAIRIGVVTGVISGLITGVIVFKFLLD</sequence>
<evidence type="ECO:0000313" key="2">
    <source>
        <dbReference type="EMBL" id="MFB2836589.1"/>
    </source>
</evidence>